<reference evidence="2 3" key="1">
    <citation type="journal article" date="2016" name="Nat. Commun.">
        <title>Thousands of microbial genomes shed light on interconnected biogeochemical processes in an aquifer system.</title>
        <authorList>
            <person name="Anantharaman K."/>
            <person name="Brown C.T."/>
            <person name="Hug L.A."/>
            <person name="Sharon I."/>
            <person name="Castelle C.J."/>
            <person name="Probst A.J."/>
            <person name="Thomas B.C."/>
            <person name="Singh A."/>
            <person name="Wilkins M.J."/>
            <person name="Karaoz U."/>
            <person name="Brodie E.L."/>
            <person name="Williams K.H."/>
            <person name="Hubbard S.S."/>
            <person name="Banfield J.F."/>
        </authorList>
    </citation>
    <scope>NUCLEOTIDE SEQUENCE [LARGE SCALE GENOMIC DNA]</scope>
</reference>
<dbReference type="AlphaFoldDB" id="A0A1G2F6G1"/>
<dbReference type="EMBL" id="MHMW01000028">
    <property type="protein sequence ID" value="OGZ33664.1"/>
    <property type="molecule type" value="Genomic_DNA"/>
</dbReference>
<comment type="caution">
    <text evidence="2">The sequence shown here is derived from an EMBL/GenBank/DDBJ whole genome shotgun (WGS) entry which is preliminary data.</text>
</comment>
<organism evidence="2 3">
    <name type="scientific">Candidatus Portnoybacteria bacterium RBG_19FT_COMBO_36_7</name>
    <dbReference type="NCBI Taxonomy" id="1801992"/>
    <lineage>
        <taxon>Bacteria</taxon>
        <taxon>Candidatus Portnoyibacteriota</taxon>
    </lineage>
</organism>
<evidence type="ECO:0008006" key="4">
    <source>
        <dbReference type="Google" id="ProtNLM"/>
    </source>
</evidence>
<dbReference type="Pfam" id="PF01894">
    <property type="entry name" value="YjbQ"/>
    <property type="match status" value="1"/>
</dbReference>
<proteinExistence type="inferred from homology"/>
<accession>A0A1G2F6G1</accession>
<dbReference type="PANTHER" id="PTHR30615:SF8">
    <property type="entry name" value="UPF0047 PROTEIN C4A8.02C"/>
    <property type="match status" value="1"/>
</dbReference>
<dbReference type="NCBIfam" id="TIGR00149">
    <property type="entry name" value="TIGR00149_YjbQ"/>
    <property type="match status" value="1"/>
</dbReference>
<dbReference type="PANTHER" id="PTHR30615">
    <property type="entry name" value="UNCHARACTERIZED PROTEIN YJBQ-RELATED"/>
    <property type="match status" value="1"/>
</dbReference>
<dbReference type="Proteomes" id="UP000179099">
    <property type="component" value="Unassembled WGS sequence"/>
</dbReference>
<gene>
    <name evidence="2" type="ORF">A2Y98_01890</name>
</gene>
<evidence type="ECO:0000256" key="1">
    <source>
        <dbReference type="ARBA" id="ARBA00005534"/>
    </source>
</evidence>
<dbReference type="SUPFAM" id="SSF111038">
    <property type="entry name" value="YjbQ-like"/>
    <property type="match status" value="1"/>
</dbReference>
<comment type="similarity">
    <text evidence="1">Belongs to the UPF0047 family.</text>
</comment>
<protein>
    <recommendedName>
        <fullName evidence="4">Secondary thiamine-phosphate synthase enzyme</fullName>
    </recommendedName>
</protein>
<dbReference type="PIRSF" id="PIRSF004681">
    <property type="entry name" value="UCP004681"/>
    <property type="match status" value="1"/>
</dbReference>
<evidence type="ECO:0000313" key="3">
    <source>
        <dbReference type="Proteomes" id="UP000179099"/>
    </source>
</evidence>
<sequence>MERKSLIIKTKNKKEVADITDEINEFLAAEKNKNGLVNLFLTHTTSALTISELDSGTDLDLLDALDRIIPKINYRHSHDLSHMGSHIVSSLVSPSLTLPFNENGLILGTWQRVVLIELDGPRERRIIISFI</sequence>
<dbReference type="Gene3D" id="2.60.120.460">
    <property type="entry name" value="YjbQ-like"/>
    <property type="match status" value="1"/>
</dbReference>
<dbReference type="InterPro" id="IPR035917">
    <property type="entry name" value="YjbQ-like_sf"/>
</dbReference>
<name>A0A1G2F6G1_9BACT</name>
<evidence type="ECO:0000313" key="2">
    <source>
        <dbReference type="EMBL" id="OGZ33664.1"/>
    </source>
</evidence>
<dbReference type="InterPro" id="IPR001602">
    <property type="entry name" value="UPF0047_YjbQ-like"/>
</dbReference>
<dbReference type="STRING" id="1801992.A2Y98_01890"/>